<sequence>MAGPLLTSPAVDPNPTRFFQHVERTEYVRFSTIPFFHSPSSSKYWPAPQLPSLFRRCNETTIHLWTITIPLGDYSKVWECVKSAGEDVRL</sequence>
<dbReference type="Proteomes" id="UP000828390">
    <property type="component" value="Unassembled WGS sequence"/>
</dbReference>
<comment type="caution">
    <text evidence="1">The sequence shown here is derived from an EMBL/GenBank/DDBJ whole genome shotgun (WGS) entry which is preliminary data.</text>
</comment>
<accession>A0A9D4JY81</accession>
<proteinExistence type="predicted"/>
<keyword evidence="2" id="KW-1185">Reference proteome</keyword>
<evidence type="ECO:0000313" key="1">
    <source>
        <dbReference type="EMBL" id="KAH3824688.1"/>
    </source>
</evidence>
<organism evidence="1 2">
    <name type="scientific">Dreissena polymorpha</name>
    <name type="common">Zebra mussel</name>
    <name type="synonym">Mytilus polymorpha</name>
    <dbReference type="NCBI Taxonomy" id="45954"/>
    <lineage>
        <taxon>Eukaryota</taxon>
        <taxon>Metazoa</taxon>
        <taxon>Spiralia</taxon>
        <taxon>Lophotrochozoa</taxon>
        <taxon>Mollusca</taxon>
        <taxon>Bivalvia</taxon>
        <taxon>Autobranchia</taxon>
        <taxon>Heteroconchia</taxon>
        <taxon>Euheterodonta</taxon>
        <taxon>Imparidentia</taxon>
        <taxon>Neoheterodontei</taxon>
        <taxon>Myida</taxon>
        <taxon>Dreissenoidea</taxon>
        <taxon>Dreissenidae</taxon>
        <taxon>Dreissena</taxon>
    </lineage>
</organism>
<evidence type="ECO:0000313" key="2">
    <source>
        <dbReference type="Proteomes" id="UP000828390"/>
    </source>
</evidence>
<reference evidence="1" key="2">
    <citation type="submission" date="2020-11" db="EMBL/GenBank/DDBJ databases">
        <authorList>
            <person name="McCartney M.A."/>
            <person name="Auch B."/>
            <person name="Kono T."/>
            <person name="Mallez S."/>
            <person name="Becker A."/>
            <person name="Gohl D.M."/>
            <person name="Silverstein K.A.T."/>
            <person name="Koren S."/>
            <person name="Bechman K.B."/>
            <person name="Herman A."/>
            <person name="Abrahante J.E."/>
            <person name="Garbe J."/>
        </authorList>
    </citation>
    <scope>NUCLEOTIDE SEQUENCE</scope>
    <source>
        <strain evidence="1">Duluth1</strain>
        <tissue evidence="1">Whole animal</tissue>
    </source>
</reference>
<reference evidence="1" key="1">
    <citation type="journal article" date="2019" name="bioRxiv">
        <title>The Genome of the Zebra Mussel, Dreissena polymorpha: A Resource for Invasive Species Research.</title>
        <authorList>
            <person name="McCartney M.A."/>
            <person name="Auch B."/>
            <person name="Kono T."/>
            <person name="Mallez S."/>
            <person name="Zhang Y."/>
            <person name="Obille A."/>
            <person name="Becker A."/>
            <person name="Abrahante J.E."/>
            <person name="Garbe J."/>
            <person name="Badalamenti J.P."/>
            <person name="Herman A."/>
            <person name="Mangelson H."/>
            <person name="Liachko I."/>
            <person name="Sullivan S."/>
            <person name="Sone E.D."/>
            <person name="Koren S."/>
            <person name="Silverstein K.A.T."/>
            <person name="Beckman K.B."/>
            <person name="Gohl D.M."/>
        </authorList>
    </citation>
    <scope>NUCLEOTIDE SEQUENCE</scope>
    <source>
        <strain evidence="1">Duluth1</strain>
        <tissue evidence="1">Whole animal</tissue>
    </source>
</reference>
<protein>
    <submittedName>
        <fullName evidence="1">Uncharacterized protein</fullName>
    </submittedName>
</protein>
<gene>
    <name evidence="1" type="ORF">DPMN_126538</name>
</gene>
<dbReference type="AlphaFoldDB" id="A0A9D4JY81"/>
<dbReference type="EMBL" id="JAIWYP010000005">
    <property type="protein sequence ID" value="KAH3824688.1"/>
    <property type="molecule type" value="Genomic_DNA"/>
</dbReference>
<name>A0A9D4JY81_DREPO</name>